<feature type="domain" description="HTH CENPB-type" evidence="2">
    <location>
        <begin position="53"/>
        <end position="124"/>
    </location>
</feature>
<evidence type="ECO:0000256" key="1">
    <source>
        <dbReference type="ARBA" id="ARBA00023125"/>
    </source>
</evidence>
<dbReference type="InterPro" id="IPR004875">
    <property type="entry name" value="DDE_SF_endonuclease_dom"/>
</dbReference>
<protein>
    <submittedName>
        <fullName evidence="3">Probable transposable element</fullName>
    </submittedName>
</protein>
<name>W6PQP5_PENRF</name>
<dbReference type="AlphaFoldDB" id="W6PQP5"/>
<proteinExistence type="predicted"/>
<dbReference type="PROSITE" id="PS51253">
    <property type="entry name" value="HTH_CENPB"/>
    <property type="match status" value="1"/>
</dbReference>
<dbReference type="Proteomes" id="UP000030686">
    <property type="component" value="Unassembled WGS sequence"/>
</dbReference>
<dbReference type="STRING" id="1365484.W6PQP5"/>
<dbReference type="PANTHER" id="PTHR19303:SF74">
    <property type="entry name" value="POGO TRANSPOSABLE ELEMENT WITH KRAB DOMAIN"/>
    <property type="match status" value="1"/>
</dbReference>
<dbReference type="PANTHER" id="PTHR19303">
    <property type="entry name" value="TRANSPOSON"/>
    <property type="match status" value="1"/>
</dbReference>
<evidence type="ECO:0000313" key="3">
    <source>
        <dbReference type="EMBL" id="CDM26215.1"/>
    </source>
</evidence>
<keyword evidence="4" id="KW-1185">Reference proteome</keyword>
<dbReference type="GO" id="GO:0003677">
    <property type="term" value="F:DNA binding"/>
    <property type="evidence" value="ECO:0007669"/>
    <property type="project" value="UniProtKB-KW"/>
</dbReference>
<dbReference type="EMBL" id="HG792015">
    <property type="protein sequence ID" value="CDM26215.1"/>
    <property type="molecule type" value="Genomic_DNA"/>
</dbReference>
<dbReference type="GO" id="GO:0005634">
    <property type="term" value="C:nucleus"/>
    <property type="evidence" value="ECO:0007669"/>
    <property type="project" value="TreeGrafter"/>
</dbReference>
<dbReference type="OMA" id="QCANAIL"/>
<gene>
    <name evidence="3" type="ORF">PROQFM164_S01g000024</name>
</gene>
<dbReference type="OrthoDB" id="4324149at2759"/>
<evidence type="ECO:0000313" key="4">
    <source>
        <dbReference type="Proteomes" id="UP000030686"/>
    </source>
</evidence>
<dbReference type="Pfam" id="PF03184">
    <property type="entry name" value="DDE_1"/>
    <property type="match status" value="1"/>
</dbReference>
<dbReference type="InterPro" id="IPR050863">
    <property type="entry name" value="CenT-Element_Derived"/>
</dbReference>
<accession>W6PQP5</accession>
<dbReference type="InterPro" id="IPR006600">
    <property type="entry name" value="HTH_CenpB_DNA-bd_dom"/>
</dbReference>
<sequence>MDKPYSDVERRILTACSVARTSKKPNFAALAREYEVPVGRLRARFAGRKSRSTRQMTYTRLNEDQIASLVRWIRCLDNLHVPPTAKMVAISANALLRRANSDARPLAKDWVYDFVAQHLPEDLFWVQQKPADQKRILAEDIGVLTAWYDRLEPFIKRIPTKNIYNFDETGFLLGQGRPQNVISANKHRTRTHSFERGQLVTGIECVAADGWVMEPYFVAPGKAHLVRWYDGGKLSEETRIAVSDSGYSNDLLAIDWLHFFAENTSHRLGKSTKEPRLLIMDGHGSHLTYEFLDICDFYNIIPYVCPPHTTHLIQPLDGSPFRALKQAYRTKNNEIAQWGGDARDISVFFTEITAIRATAMTPRTIRKAFATRGIYPYNPKLVIEPLVAAQTPEPDLKIFDGTPPPEQISSIPYTPPKSVWDARRTRNKMVNILDKSPLPADIRDQLLRVAQSQIQLAEDKGLLQDTLENRLPKQRKIARKSQKQIGKFGALSTKDANRHIRDRKKAEEIKEALTELRNPLPYAAMSDASRARLDNFEVEHPPLLPNLEEDYS</sequence>
<reference evidence="3" key="1">
    <citation type="journal article" date="2014" name="Nat. Commun.">
        <title>Multiple recent horizontal transfers of a large genomic region in cheese making fungi.</title>
        <authorList>
            <person name="Cheeseman K."/>
            <person name="Ropars J."/>
            <person name="Renault P."/>
            <person name="Dupont J."/>
            <person name="Gouzy J."/>
            <person name="Branca A."/>
            <person name="Abraham A.L."/>
            <person name="Ceppi M."/>
            <person name="Conseiller E."/>
            <person name="Debuchy R."/>
            <person name="Malagnac F."/>
            <person name="Goarin A."/>
            <person name="Silar P."/>
            <person name="Lacoste S."/>
            <person name="Sallet E."/>
            <person name="Bensimon A."/>
            <person name="Giraud T."/>
            <person name="Brygoo Y."/>
        </authorList>
    </citation>
    <scope>NUCLEOTIDE SEQUENCE [LARGE SCALE GENOMIC DNA]</scope>
    <source>
        <strain evidence="3">FM164</strain>
    </source>
</reference>
<keyword evidence="1" id="KW-0238">DNA-binding</keyword>
<organism evidence="3 4">
    <name type="scientific">Penicillium roqueforti (strain FM164)</name>
    <dbReference type="NCBI Taxonomy" id="1365484"/>
    <lineage>
        <taxon>Eukaryota</taxon>
        <taxon>Fungi</taxon>
        <taxon>Dikarya</taxon>
        <taxon>Ascomycota</taxon>
        <taxon>Pezizomycotina</taxon>
        <taxon>Eurotiomycetes</taxon>
        <taxon>Eurotiomycetidae</taxon>
        <taxon>Eurotiales</taxon>
        <taxon>Aspergillaceae</taxon>
        <taxon>Penicillium</taxon>
    </lineage>
</organism>
<evidence type="ECO:0000259" key="2">
    <source>
        <dbReference type="PROSITE" id="PS51253"/>
    </source>
</evidence>
<dbReference type="Pfam" id="PF03221">
    <property type="entry name" value="HTH_Tnp_Tc5"/>
    <property type="match status" value="1"/>
</dbReference>